<reference evidence="2" key="1">
    <citation type="submission" date="2022-11" db="UniProtKB">
        <authorList>
            <consortium name="WormBaseParasite"/>
        </authorList>
    </citation>
    <scope>IDENTIFICATION</scope>
</reference>
<dbReference type="WBParaSite" id="ACRNAN_Path_247.g921.t1">
    <property type="protein sequence ID" value="ACRNAN_Path_247.g921.t1"/>
    <property type="gene ID" value="ACRNAN_Path_247.g921"/>
</dbReference>
<evidence type="ECO:0000313" key="2">
    <source>
        <dbReference type="WBParaSite" id="ACRNAN_Path_247.g921.t1"/>
    </source>
</evidence>
<keyword evidence="1" id="KW-1185">Reference proteome</keyword>
<evidence type="ECO:0000313" key="1">
    <source>
        <dbReference type="Proteomes" id="UP000887540"/>
    </source>
</evidence>
<name>A0A914C426_9BILA</name>
<organism evidence="1 2">
    <name type="scientific">Acrobeloides nanus</name>
    <dbReference type="NCBI Taxonomy" id="290746"/>
    <lineage>
        <taxon>Eukaryota</taxon>
        <taxon>Metazoa</taxon>
        <taxon>Ecdysozoa</taxon>
        <taxon>Nematoda</taxon>
        <taxon>Chromadorea</taxon>
        <taxon>Rhabditida</taxon>
        <taxon>Tylenchina</taxon>
        <taxon>Cephalobomorpha</taxon>
        <taxon>Cephaloboidea</taxon>
        <taxon>Cephalobidae</taxon>
        <taxon>Acrobeloides</taxon>
    </lineage>
</organism>
<dbReference type="AlphaFoldDB" id="A0A914C426"/>
<accession>A0A914C426</accession>
<proteinExistence type="predicted"/>
<sequence length="153" mass="18361">MKSPIHRLHDKRYRSAAKKYVWYEIKCSAKLPDIYIQWDGNEAKLNALKNDLEEHYRYDNVILDFVNKLYENDMDAQVFPFNTTGANPYRRSYLQIRRVPAPYTGILKARTRRSNNLSNLMRIGKRSLKIKENRYTSLPQYEFFYRANGHLFD</sequence>
<dbReference type="Proteomes" id="UP000887540">
    <property type="component" value="Unplaced"/>
</dbReference>
<protein>
    <submittedName>
        <fullName evidence="2">Uncharacterized protein</fullName>
    </submittedName>
</protein>